<dbReference type="EMBL" id="FORH01000004">
    <property type="protein sequence ID" value="SFJ56072.1"/>
    <property type="molecule type" value="Genomic_DNA"/>
</dbReference>
<dbReference type="OrthoDB" id="9982550at2"/>
<evidence type="ECO:0000313" key="3">
    <source>
        <dbReference type="Proteomes" id="UP000199630"/>
    </source>
</evidence>
<keyword evidence="3" id="KW-1185">Reference proteome</keyword>
<feature type="chain" id="PRO_5011543900" evidence="1">
    <location>
        <begin position="24"/>
        <end position="163"/>
    </location>
</feature>
<accession>A0A1I3SDQ5</accession>
<keyword evidence="1" id="KW-0732">Signal</keyword>
<dbReference type="InterPro" id="IPR022472">
    <property type="entry name" value="VPLPA-CTERM"/>
</dbReference>
<dbReference type="Proteomes" id="UP000199630">
    <property type="component" value="Unassembled WGS sequence"/>
</dbReference>
<reference evidence="3" key="1">
    <citation type="submission" date="2016-10" db="EMBL/GenBank/DDBJ databases">
        <authorList>
            <person name="Varghese N."/>
            <person name="Submissions S."/>
        </authorList>
    </citation>
    <scope>NUCLEOTIDE SEQUENCE [LARGE SCALE GENOMIC DNA]</scope>
    <source>
        <strain evidence="3">DSM 26471</strain>
    </source>
</reference>
<sequence length="163" mass="16674">MDKFLKGAVCAMALALAPISASALSFYSEGVAPGDTFNMTDKTGRVVAVAIDDEAAGSFSFDVTNDAASTWVFDFGGQYFSSTLTGYSIDFGTEVISATAPFAVAMAAGQTATLTVFYDALSRGEQIGARFSAVPLPAGALLLLSALGVAGVTRRRSKTTAAA</sequence>
<evidence type="ECO:0000313" key="2">
    <source>
        <dbReference type="EMBL" id="SFJ56072.1"/>
    </source>
</evidence>
<name>A0A1I3SDQ5_9RHOB</name>
<feature type="signal peptide" evidence="1">
    <location>
        <begin position="1"/>
        <end position="23"/>
    </location>
</feature>
<organism evidence="2 3">
    <name type="scientific">Celeribacter neptunius</name>
    <dbReference type="NCBI Taxonomy" id="588602"/>
    <lineage>
        <taxon>Bacteria</taxon>
        <taxon>Pseudomonadati</taxon>
        <taxon>Pseudomonadota</taxon>
        <taxon>Alphaproteobacteria</taxon>
        <taxon>Rhodobacterales</taxon>
        <taxon>Roseobacteraceae</taxon>
        <taxon>Celeribacter</taxon>
    </lineage>
</organism>
<evidence type="ECO:0000256" key="1">
    <source>
        <dbReference type="SAM" id="SignalP"/>
    </source>
</evidence>
<gene>
    <name evidence="2" type="ORF">SAMN04487991_2406</name>
</gene>
<protein>
    <submittedName>
        <fullName evidence="2">VPLPA-CTERM protein sorting domain-containing protein</fullName>
    </submittedName>
</protein>
<proteinExistence type="predicted"/>
<dbReference type="NCBIfam" id="TIGR03370">
    <property type="entry name" value="VPLPA-CTERM"/>
    <property type="match status" value="1"/>
</dbReference>
<dbReference type="AlphaFoldDB" id="A0A1I3SDQ5"/>